<dbReference type="GO" id="GO:0016747">
    <property type="term" value="F:acyltransferase activity, transferring groups other than amino-acyl groups"/>
    <property type="evidence" value="ECO:0007669"/>
    <property type="project" value="InterPro"/>
</dbReference>
<dbReference type="Pfam" id="PF00023">
    <property type="entry name" value="Ank"/>
    <property type="match status" value="1"/>
</dbReference>
<name>A0A7W9SRW4_ARMRO</name>
<keyword evidence="3" id="KW-0808">Transferase</keyword>
<dbReference type="Pfam" id="PF00583">
    <property type="entry name" value="Acetyltransf_1"/>
    <property type="match status" value="1"/>
</dbReference>
<dbReference type="PROSITE" id="PS50088">
    <property type="entry name" value="ANK_REPEAT"/>
    <property type="match status" value="1"/>
</dbReference>
<dbReference type="Proteomes" id="UP000520814">
    <property type="component" value="Unassembled WGS sequence"/>
</dbReference>
<keyword evidence="4" id="KW-1185">Reference proteome</keyword>
<dbReference type="EMBL" id="JACHGW010000003">
    <property type="protein sequence ID" value="MBB6051701.1"/>
    <property type="molecule type" value="Genomic_DNA"/>
</dbReference>
<accession>A0A7W9SRW4</accession>
<dbReference type="SUPFAM" id="SSF55729">
    <property type="entry name" value="Acyl-CoA N-acyltransferases (Nat)"/>
    <property type="match status" value="1"/>
</dbReference>
<dbReference type="PROSITE" id="PS51186">
    <property type="entry name" value="GNAT"/>
    <property type="match status" value="1"/>
</dbReference>
<dbReference type="SMART" id="SM00248">
    <property type="entry name" value="ANK"/>
    <property type="match status" value="2"/>
</dbReference>
<organism evidence="3 4">
    <name type="scientific">Armatimonas rosea</name>
    <dbReference type="NCBI Taxonomy" id="685828"/>
    <lineage>
        <taxon>Bacteria</taxon>
        <taxon>Bacillati</taxon>
        <taxon>Armatimonadota</taxon>
        <taxon>Armatimonadia</taxon>
        <taxon>Armatimonadales</taxon>
        <taxon>Armatimonadaceae</taxon>
        <taxon>Armatimonas</taxon>
    </lineage>
</organism>
<reference evidence="3 4" key="1">
    <citation type="submission" date="2020-08" db="EMBL/GenBank/DDBJ databases">
        <title>Genomic Encyclopedia of Type Strains, Phase IV (KMG-IV): sequencing the most valuable type-strain genomes for metagenomic binning, comparative biology and taxonomic classification.</title>
        <authorList>
            <person name="Goeker M."/>
        </authorList>
    </citation>
    <scope>NUCLEOTIDE SEQUENCE [LARGE SCALE GENOMIC DNA]</scope>
    <source>
        <strain evidence="3 4">DSM 23562</strain>
    </source>
</reference>
<evidence type="ECO:0000313" key="3">
    <source>
        <dbReference type="EMBL" id="MBB6051701.1"/>
    </source>
</evidence>
<evidence type="ECO:0000313" key="4">
    <source>
        <dbReference type="Proteomes" id="UP000520814"/>
    </source>
</evidence>
<dbReference type="CDD" id="cd04301">
    <property type="entry name" value="NAT_SF"/>
    <property type="match status" value="1"/>
</dbReference>
<feature type="repeat" description="ANK" evidence="1">
    <location>
        <begin position="365"/>
        <end position="397"/>
    </location>
</feature>
<comment type="caution">
    <text evidence="3">The sequence shown here is derived from an EMBL/GenBank/DDBJ whole genome shotgun (WGS) entry which is preliminary data.</text>
</comment>
<proteinExistence type="predicted"/>
<keyword evidence="1" id="KW-0040">ANK repeat</keyword>
<feature type="domain" description="N-acetyltransferase" evidence="2">
    <location>
        <begin position="121"/>
        <end position="270"/>
    </location>
</feature>
<dbReference type="AlphaFoldDB" id="A0A7W9SRW4"/>
<dbReference type="PROSITE" id="PS50297">
    <property type="entry name" value="ANK_REP_REGION"/>
    <property type="match status" value="1"/>
</dbReference>
<dbReference type="InterPro" id="IPR036770">
    <property type="entry name" value="Ankyrin_rpt-contain_sf"/>
</dbReference>
<protein>
    <submittedName>
        <fullName evidence="3">Putative N-acetyltransferase YhbS</fullName>
    </submittedName>
</protein>
<sequence>MRIMGVEGSELLIQAAAENHLSWFTENARVAGGEVQQRDGLTVIYSPSSSPDALREVTIAFPQWASEGLGAALDAALAFARSKDVRQVSCWSLVPTQPDDLAALLVARGFSWGWEPHWMALDLETATPESFPTPESLELALDEGSPWEVTGIPYYEPRDAPRLRALAQQEPRKTYHFGARLEGKVVGHSLLHVSGGPLHVAGIYNVGVLPEARRQGVGRAVSWAACQHARSLGCRYVLLNAATHIYNRLGFVSLGHGQTWWMFRPALELPPLAPETVAFTEAIGRGDIEALQALPLPPDLDSTLPCKMTLLEAAARLKQPESARWLLAQGALPDIIPLCDLGWRDQVPAALAARPALANRLLGSGGWTPLHEAVLRKDRELARLILAARPDLSIQDLQFKATALGWAKHFGYPEFVSLIEEQLSPAPPTGGN</sequence>
<dbReference type="Gene3D" id="3.40.630.30">
    <property type="match status" value="1"/>
</dbReference>
<evidence type="ECO:0000259" key="2">
    <source>
        <dbReference type="PROSITE" id="PS51186"/>
    </source>
</evidence>
<dbReference type="InterPro" id="IPR002110">
    <property type="entry name" value="Ankyrin_rpt"/>
</dbReference>
<gene>
    <name evidence="3" type="ORF">HNQ39_003511</name>
</gene>
<dbReference type="SUPFAM" id="SSF48403">
    <property type="entry name" value="Ankyrin repeat"/>
    <property type="match status" value="1"/>
</dbReference>
<dbReference type="InterPro" id="IPR000182">
    <property type="entry name" value="GNAT_dom"/>
</dbReference>
<dbReference type="Gene3D" id="1.25.40.20">
    <property type="entry name" value="Ankyrin repeat-containing domain"/>
    <property type="match status" value="1"/>
</dbReference>
<evidence type="ECO:0000256" key="1">
    <source>
        <dbReference type="PROSITE-ProRule" id="PRU00023"/>
    </source>
</evidence>
<dbReference type="InterPro" id="IPR016181">
    <property type="entry name" value="Acyl_CoA_acyltransferase"/>
</dbReference>